<dbReference type="Pfam" id="PF00128">
    <property type="entry name" value="Alpha-amylase"/>
    <property type="match status" value="2"/>
</dbReference>
<dbReference type="InterPro" id="IPR006048">
    <property type="entry name" value="A-amylase/branching_C"/>
</dbReference>
<comment type="function">
    <text evidence="2 10">Catalyzes the formation of the alpha-1,6-glucosidic linkages in glycogen by scission of a 1,4-alpha-linked oligosaccharide from growing alpha-1,4-glucan chains and the subsequent attachment of the oligosaccharide to the alpha-1,6 position.</text>
</comment>
<dbReference type="CDD" id="cd11322">
    <property type="entry name" value="AmyAc_Glg_BE"/>
    <property type="match status" value="1"/>
</dbReference>
<dbReference type="GO" id="GO:0005978">
    <property type="term" value="P:glycogen biosynthetic process"/>
    <property type="evidence" value="ECO:0007669"/>
    <property type="project" value="UniProtKB-UniRule"/>
</dbReference>
<proteinExistence type="inferred from homology"/>
<evidence type="ECO:0000256" key="5">
    <source>
        <dbReference type="ARBA" id="ARBA00022600"/>
    </source>
</evidence>
<evidence type="ECO:0000259" key="12">
    <source>
        <dbReference type="SMART" id="SM00642"/>
    </source>
</evidence>
<evidence type="ECO:0000256" key="4">
    <source>
        <dbReference type="ARBA" id="ARBA00009000"/>
    </source>
</evidence>
<dbReference type="Proteomes" id="UP000004567">
    <property type="component" value="Unassembled WGS sequence"/>
</dbReference>
<keyword evidence="6 10" id="KW-0328">Glycosyltransferase</keyword>
<feature type="active site" description="Nucleophile" evidence="10 11">
    <location>
        <position position="297"/>
    </location>
</feature>
<evidence type="ECO:0000313" key="13">
    <source>
        <dbReference type="EMBL" id="EHS87234.1"/>
    </source>
</evidence>
<dbReference type="PATRIC" id="fig|1144300.3.peg.457"/>
<dbReference type="PIRSF" id="PIRSF000463">
    <property type="entry name" value="GlgB"/>
    <property type="match status" value="1"/>
</dbReference>
<dbReference type="GO" id="GO:0043169">
    <property type="term" value="F:cation binding"/>
    <property type="evidence" value="ECO:0007669"/>
    <property type="project" value="InterPro"/>
</dbReference>
<gene>
    <name evidence="10" type="primary">glgB</name>
    <name evidence="13" type="ORF">PS3_16963</name>
</gene>
<evidence type="ECO:0000256" key="7">
    <source>
        <dbReference type="ARBA" id="ARBA00022679"/>
    </source>
</evidence>
<keyword evidence="5 10" id="KW-0321">Glycogen metabolism</keyword>
<dbReference type="InterPro" id="IPR006047">
    <property type="entry name" value="GH13_cat_dom"/>
</dbReference>
<keyword evidence="9 10" id="KW-0119">Carbohydrate metabolism</keyword>
<dbReference type="SUPFAM" id="SSF81296">
    <property type="entry name" value="E set domains"/>
    <property type="match status" value="1"/>
</dbReference>
<dbReference type="InterPro" id="IPR017853">
    <property type="entry name" value="GH"/>
</dbReference>
<dbReference type="InterPro" id="IPR037439">
    <property type="entry name" value="Branching_enzy"/>
</dbReference>
<dbReference type="EMBL" id="AICN01000021">
    <property type="protein sequence ID" value="EHS87234.1"/>
    <property type="molecule type" value="Genomic_DNA"/>
</dbReference>
<accession>H4GIN9</accession>
<reference evidence="13 14" key="1">
    <citation type="journal article" date="2013" name="Genome Announc.">
        <title>Genome Sequence of Lactobacillus gastricus PS3, a Strain Isolated from Human Milk.</title>
        <authorList>
            <person name="Martin V."/>
            <person name="Cardenas N."/>
            <person name="Jimenez E."/>
            <person name="Maldonado A."/>
            <person name="Rodriguez J.M."/>
            <person name="Fernandez L."/>
        </authorList>
    </citation>
    <scope>NUCLEOTIDE SEQUENCE [LARGE SCALE GENOMIC DNA]</scope>
    <source>
        <strain evidence="13 14">PS3</strain>
    </source>
</reference>
<dbReference type="PANTHER" id="PTHR43651:SF3">
    <property type="entry name" value="1,4-ALPHA-GLUCAN-BRANCHING ENZYME"/>
    <property type="match status" value="1"/>
</dbReference>
<feature type="domain" description="Glycosyl hydrolase family 13 catalytic" evidence="12">
    <location>
        <begin position="140"/>
        <end position="500"/>
    </location>
</feature>
<comment type="caution">
    <text evidence="13">The sequence shown here is derived from an EMBL/GenBank/DDBJ whole genome shotgun (WGS) entry which is preliminary data.</text>
</comment>
<evidence type="ECO:0000256" key="6">
    <source>
        <dbReference type="ARBA" id="ARBA00022676"/>
    </source>
</evidence>
<dbReference type="InterPro" id="IPR013780">
    <property type="entry name" value="Glyco_hydro_b"/>
</dbReference>
<dbReference type="GO" id="GO:0003844">
    <property type="term" value="F:1,4-alpha-glucan branching enzyme activity"/>
    <property type="evidence" value="ECO:0007669"/>
    <property type="project" value="UniProtKB-UniRule"/>
</dbReference>
<comment type="subunit">
    <text evidence="10">Monomer.</text>
</comment>
<dbReference type="InterPro" id="IPR044143">
    <property type="entry name" value="GlgB_N_E_set_prok"/>
</dbReference>
<dbReference type="InterPro" id="IPR013783">
    <property type="entry name" value="Ig-like_fold"/>
</dbReference>
<dbReference type="Gene3D" id="3.20.20.80">
    <property type="entry name" value="Glycosidases"/>
    <property type="match status" value="1"/>
</dbReference>
<comment type="similarity">
    <text evidence="4 10">Belongs to the glycosyl hydrolase 13 family. GlgB subfamily.</text>
</comment>
<dbReference type="GO" id="GO:0005829">
    <property type="term" value="C:cytosol"/>
    <property type="evidence" value="ECO:0007669"/>
    <property type="project" value="TreeGrafter"/>
</dbReference>
<dbReference type="InterPro" id="IPR006407">
    <property type="entry name" value="GlgB"/>
</dbReference>
<name>H4GIN9_9LACO</name>
<dbReference type="SUPFAM" id="SSF51445">
    <property type="entry name" value="(Trans)glycosidases"/>
    <property type="match status" value="1"/>
</dbReference>
<dbReference type="EC" id="2.4.1.18" evidence="10"/>
<dbReference type="InterPro" id="IPR014756">
    <property type="entry name" value="Ig_E-set"/>
</dbReference>
<evidence type="ECO:0000256" key="9">
    <source>
        <dbReference type="ARBA" id="ARBA00023277"/>
    </source>
</evidence>
<evidence type="ECO:0000313" key="14">
    <source>
        <dbReference type="Proteomes" id="UP000004567"/>
    </source>
</evidence>
<evidence type="ECO:0000256" key="8">
    <source>
        <dbReference type="ARBA" id="ARBA00023056"/>
    </source>
</evidence>
<dbReference type="HAMAP" id="MF_00685">
    <property type="entry name" value="GlgB"/>
    <property type="match status" value="1"/>
</dbReference>
<dbReference type="UniPathway" id="UPA00164"/>
<evidence type="ECO:0000256" key="10">
    <source>
        <dbReference type="HAMAP-Rule" id="MF_00685"/>
    </source>
</evidence>
<dbReference type="PANTHER" id="PTHR43651">
    <property type="entry name" value="1,4-ALPHA-GLUCAN-BRANCHING ENZYME"/>
    <property type="match status" value="1"/>
</dbReference>
<comment type="catalytic activity">
    <reaction evidence="1 10">
        <text>Transfers a segment of a (1-&gt;4)-alpha-D-glucan chain to a primary hydroxy group in a similar glucan chain.</text>
        <dbReference type="EC" id="2.4.1.18"/>
    </reaction>
</comment>
<dbReference type="SUPFAM" id="SSF51011">
    <property type="entry name" value="Glycosyl hydrolase domain"/>
    <property type="match status" value="1"/>
</dbReference>
<sequence>MKERLAYFTKGEEYHLQDFMGCHRTDDGFVFRVWAPHAKQVWAVGDFNDWQKTHPMVKDDYGIWSITIGRVQTGQLYKFLVQEPNGKEVMKIDPMALRYEARPGTAAMVTEMPTRKWHDGLWKGRNKRSNNFSRPMNIYEVHPASWKQHADGSLYQFKDLTAELIPYVKEQGFNYIEFMPLTEHPLDASWGYQVTGYFALAHAYGEMADFQEFVDACHQANIGVLIDWVPGHFCINADALAYYDGTPTYEYQEKWRADNRGWGALNFDLGKPEVVSFLLSSALFWIENYHVDGLRVDAVSNMLYRDYDRGPGEWEPDQYGGNRNLEGIAFLHTLNRTIKWMHPEVLMIAEESSSQVKITGRIEDGGLGFDYKWNMGWMNDQLDFYGMDPYFRKDNFNQATFSFMYRMSENFILPLSHDEVVHGKRSLMNKMWGDRHQQFDQLRLLLTMQMTYPGKKLLFMGGEYGQYLEWRFNEGLEWSNQTDPLNDQMLAFDRSLNHFYLQERALWELEQEEASLVVIDADNRDESVLSFIRQGKTRHDFVVVILNFTPVERDHFTIGVPYAGTYQEVFNSALKAYGGTWKTDNPESQTVARPFKQFDYQLETNVPAFGALILKPTKVTIKPHRHKKK</sequence>
<dbReference type="AlphaFoldDB" id="H4GIN9"/>
<dbReference type="Gene3D" id="2.60.40.1180">
    <property type="entry name" value="Golgi alpha-mannosidase II"/>
    <property type="match status" value="1"/>
</dbReference>
<feature type="active site" description="Proton donor" evidence="10 11">
    <location>
        <position position="350"/>
    </location>
</feature>
<evidence type="ECO:0000256" key="1">
    <source>
        <dbReference type="ARBA" id="ARBA00000826"/>
    </source>
</evidence>
<keyword evidence="8 10" id="KW-0320">Glycogen biosynthesis</keyword>
<protein>
    <recommendedName>
        <fullName evidence="10">1,4-alpha-glucan branching enzyme GlgB</fullName>
        <ecNumber evidence="10">2.4.1.18</ecNumber>
    </recommendedName>
    <alternativeName>
        <fullName evidence="10">1,4-alpha-D-glucan:1,4-alpha-D-glucan 6-glucosyl-transferase</fullName>
    </alternativeName>
    <alternativeName>
        <fullName evidence="10">Alpha-(1-&gt;4)-glucan branching enzyme</fullName>
    </alternativeName>
    <alternativeName>
        <fullName evidence="10">Glycogen branching enzyme</fullName>
        <shortName evidence="10">BE</shortName>
    </alternativeName>
</protein>
<dbReference type="Pfam" id="PF02806">
    <property type="entry name" value="Alpha-amylase_C"/>
    <property type="match status" value="1"/>
</dbReference>
<evidence type="ECO:0000256" key="2">
    <source>
        <dbReference type="ARBA" id="ARBA00002953"/>
    </source>
</evidence>
<dbReference type="Pfam" id="PF02922">
    <property type="entry name" value="CBM_48"/>
    <property type="match status" value="1"/>
</dbReference>
<dbReference type="NCBIfam" id="NF008967">
    <property type="entry name" value="PRK12313.1"/>
    <property type="match status" value="1"/>
</dbReference>
<dbReference type="GO" id="GO:0004553">
    <property type="term" value="F:hydrolase activity, hydrolyzing O-glycosyl compounds"/>
    <property type="evidence" value="ECO:0007669"/>
    <property type="project" value="InterPro"/>
</dbReference>
<dbReference type="Gene3D" id="2.60.40.10">
    <property type="entry name" value="Immunoglobulins"/>
    <property type="match status" value="1"/>
</dbReference>
<dbReference type="STRING" id="1144300.PS3_16963"/>
<comment type="pathway">
    <text evidence="3 10">Glycan biosynthesis; glycogen biosynthesis.</text>
</comment>
<dbReference type="InterPro" id="IPR004193">
    <property type="entry name" value="Glyco_hydro_13_N"/>
</dbReference>
<keyword evidence="7 10" id="KW-0808">Transferase</keyword>
<evidence type="ECO:0000256" key="3">
    <source>
        <dbReference type="ARBA" id="ARBA00004964"/>
    </source>
</evidence>
<organism evidence="13 14">
    <name type="scientific">Limosilactobacillus gastricus PS3</name>
    <dbReference type="NCBI Taxonomy" id="1144300"/>
    <lineage>
        <taxon>Bacteria</taxon>
        <taxon>Bacillati</taxon>
        <taxon>Bacillota</taxon>
        <taxon>Bacilli</taxon>
        <taxon>Lactobacillales</taxon>
        <taxon>Lactobacillaceae</taxon>
        <taxon>Limosilactobacillus</taxon>
    </lineage>
</organism>
<evidence type="ECO:0000256" key="11">
    <source>
        <dbReference type="PIRSR" id="PIRSR000463-1"/>
    </source>
</evidence>
<dbReference type="NCBIfam" id="TIGR01515">
    <property type="entry name" value="branching_enzym"/>
    <property type="match status" value="1"/>
</dbReference>
<dbReference type="SMART" id="SM00642">
    <property type="entry name" value="Aamy"/>
    <property type="match status" value="1"/>
</dbReference>
<dbReference type="CDD" id="cd02855">
    <property type="entry name" value="E_set_GBE_prok_N"/>
    <property type="match status" value="1"/>
</dbReference>